<dbReference type="SUPFAM" id="SSF52096">
    <property type="entry name" value="ClpP/crotonase"/>
    <property type="match status" value="1"/>
</dbReference>
<dbReference type="InterPro" id="IPR006108">
    <property type="entry name" value="3HC_DH_C"/>
</dbReference>
<evidence type="ECO:0000259" key="9">
    <source>
        <dbReference type="Pfam" id="PF02737"/>
    </source>
</evidence>
<dbReference type="Gene3D" id="3.90.226.10">
    <property type="entry name" value="2-enoyl-CoA Hydratase, Chain A, domain 1"/>
    <property type="match status" value="1"/>
</dbReference>
<keyword evidence="4" id="KW-0560">Oxidoreductase</keyword>
<evidence type="ECO:0000256" key="7">
    <source>
        <dbReference type="ARBA" id="ARBA00049556"/>
    </source>
</evidence>
<dbReference type="InterPro" id="IPR006176">
    <property type="entry name" value="3-OHacyl-CoA_DH_NAD-bd"/>
</dbReference>
<evidence type="ECO:0000256" key="6">
    <source>
        <dbReference type="ARBA" id="ARBA00023098"/>
    </source>
</evidence>
<evidence type="ECO:0000256" key="4">
    <source>
        <dbReference type="ARBA" id="ARBA00023002"/>
    </source>
</evidence>
<dbReference type="Gene3D" id="3.40.50.720">
    <property type="entry name" value="NAD(P)-binding Rossmann-like Domain"/>
    <property type="match status" value="1"/>
</dbReference>
<accession>A0A7C0U6Y8</accession>
<keyword evidence="5" id="KW-0520">NAD</keyword>
<comment type="catalytic activity">
    <reaction evidence="7">
        <text>a (3S)-3-hydroxyacyl-CoA + NAD(+) = a 3-oxoacyl-CoA + NADH + H(+)</text>
        <dbReference type="Rhea" id="RHEA:22432"/>
        <dbReference type="ChEBI" id="CHEBI:15378"/>
        <dbReference type="ChEBI" id="CHEBI:57318"/>
        <dbReference type="ChEBI" id="CHEBI:57540"/>
        <dbReference type="ChEBI" id="CHEBI:57945"/>
        <dbReference type="ChEBI" id="CHEBI:90726"/>
        <dbReference type="EC" id="1.1.1.35"/>
    </reaction>
</comment>
<keyword evidence="6" id="KW-0443">Lipid metabolism</keyword>
<dbReference type="GO" id="GO:0003857">
    <property type="term" value="F:(3S)-3-hydroxyacyl-CoA dehydrogenase (NAD+) activity"/>
    <property type="evidence" value="ECO:0007669"/>
    <property type="project" value="UniProtKB-EC"/>
</dbReference>
<proteinExistence type="predicted"/>
<dbReference type="PANTHER" id="PTHR48075">
    <property type="entry name" value="3-HYDROXYACYL-COA DEHYDROGENASE FAMILY PROTEIN"/>
    <property type="match status" value="1"/>
</dbReference>
<name>A0A7C0U6Y8_9BACT</name>
<dbReference type="CDD" id="cd06558">
    <property type="entry name" value="crotonase-like"/>
    <property type="match status" value="1"/>
</dbReference>
<dbReference type="InterPro" id="IPR008927">
    <property type="entry name" value="6-PGluconate_DH-like_C_sf"/>
</dbReference>
<dbReference type="Pfam" id="PF02737">
    <property type="entry name" value="3HCDH_N"/>
    <property type="match status" value="1"/>
</dbReference>
<protein>
    <submittedName>
        <fullName evidence="10">3-hydroxyacyl-CoA dehydrogenase/enoyl-CoA hydratase family protein</fullName>
    </submittedName>
</protein>
<evidence type="ECO:0000259" key="8">
    <source>
        <dbReference type="Pfam" id="PF00725"/>
    </source>
</evidence>
<comment type="pathway">
    <text evidence="1">Lipid metabolism; fatty acid beta-oxidation.</text>
</comment>
<dbReference type="EMBL" id="DQWS01000128">
    <property type="protein sequence ID" value="HDD53093.1"/>
    <property type="molecule type" value="Genomic_DNA"/>
</dbReference>
<evidence type="ECO:0000256" key="3">
    <source>
        <dbReference type="ARBA" id="ARBA00022963"/>
    </source>
</evidence>
<comment type="caution">
    <text evidence="10">The sequence shown here is derived from an EMBL/GenBank/DDBJ whole genome shotgun (WGS) entry which is preliminary data.</text>
</comment>
<reference evidence="10" key="1">
    <citation type="journal article" date="2020" name="mSystems">
        <title>Genome- and Community-Level Interaction Insights into Carbon Utilization and Element Cycling Functions of Hydrothermarchaeota in Hydrothermal Sediment.</title>
        <authorList>
            <person name="Zhou Z."/>
            <person name="Liu Y."/>
            <person name="Xu W."/>
            <person name="Pan J."/>
            <person name="Luo Z.H."/>
            <person name="Li M."/>
        </authorList>
    </citation>
    <scope>NUCLEOTIDE SEQUENCE [LARGE SCALE GENOMIC DNA]</scope>
    <source>
        <strain evidence="10">HyVt-115</strain>
    </source>
</reference>
<feature type="domain" description="3-hydroxyacyl-CoA dehydrogenase C-terminal" evidence="8">
    <location>
        <begin position="194"/>
        <end position="293"/>
    </location>
</feature>
<dbReference type="InterPro" id="IPR001753">
    <property type="entry name" value="Enoyl-CoA_hydra/iso"/>
</dbReference>
<dbReference type="PANTHER" id="PTHR48075:SF7">
    <property type="entry name" value="3-HYDROXYACYL-COA DEHYDROGENASE-RELATED"/>
    <property type="match status" value="1"/>
</dbReference>
<dbReference type="AlphaFoldDB" id="A0A7C0U6Y8"/>
<dbReference type="InterPro" id="IPR029045">
    <property type="entry name" value="ClpP/crotonase-like_dom_sf"/>
</dbReference>
<dbReference type="SUPFAM" id="SSF48179">
    <property type="entry name" value="6-phosphogluconate dehydrogenase C-terminal domain-like"/>
    <property type="match status" value="2"/>
</dbReference>
<dbReference type="InterPro" id="IPR036291">
    <property type="entry name" value="NAD(P)-bd_dom_sf"/>
</dbReference>
<dbReference type="SUPFAM" id="SSF51735">
    <property type="entry name" value="NAD(P)-binding Rossmann-fold domains"/>
    <property type="match status" value="1"/>
</dbReference>
<evidence type="ECO:0000256" key="1">
    <source>
        <dbReference type="ARBA" id="ARBA00005005"/>
    </source>
</evidence>
<dbReference type="Pfam" id="PF00378">
    <property type="entry name" value="ECH_1"/>
    <property type="match status" value="1"/>
</dbReference>
<evidence type="ECO:0000256" key="5">
    <source>
        <dbReference type="ARBA" id="ARBA00023027"/>
    </source>
</evidence>
<feature type="domain" description="3-hydroxyacyl-CoA dehydrogenase NAD binding" evidence="9">
    <location>
        <begin position="8"/>
        <end position="190"/>
    </location>
</feature>
<dbReference type="GO" id="GO:0070403">
    <property type="term" value="F:NAD+ binding"/>
    <property type="evidence" value="ECO:0007669"/>
    <property type="project" value="InterPro"/>
</dbReference>
<evidence type="ECO:0000256" key="2">
    <source>
        <dbReference type="ARBA" id="ARBA00022832"/>
    </source>
</evidence>
<dbReference type="GO" id="GO:0006635">
    <property type="term" value="P:fatty acid beta-oxidation"/>
    <property type="evidence" value="ECO:0007669"/>
    <property type="project" value="UniProtKB-UniPathway"/>
</dbReference>
<keyword evidence="2" id="KW-0276">Fatty acid metabolism</keyword>
<evidence type="ECO:0000313" key="10">
    <source>
        <dbReference type="EMBL" id="HDD53093.1"/>
    </source>
</evidence>
<dbReference type="Pfam" id="PF00725">
    <property type="entry name" value="3HCDH"/>
    <property type="match status" value="1"/>
</dbReference>
<dbReference type="Gene3D" id="1.10.1040.50">
    <property type="match status" value="1"/>
</dbReference>
<keyword evidence="3" id="KW-0442">Lipid degradation</keyword>
<dbReference type="UniPathway" id="UPA00659"/>
<organism evidence="10">
    <name type="scientific">Thermosulfidibacter takaii</name>
    <dbReference type="NCBI Taxonomy" id="412593"/>
    <lineage>
        <taxon>Bacteria</taxon>
        <taxon>Pseudomonadati</taxon>
        <taxon>Thermosulfidibacterota</taxon>
        <taxon>Thermosulfidibacteria</taxon>
        <taxon>Thermosulfidibacterales</taxon>
        <taxon>Thermosulfidibacteraceae</taxon>
    </lineage>
</organism>
<dbReference type="Proteomes" id="UP000885690">
    <property type="component" value="Unassembled WGS sequence"/>
</dbReference>
<gene>
    <name evidence="10" type="ORF">ENF32_03375</name>
</gene>
<sequence length="796" mass="89072">MVERVERAAVLGAGTMGAAIAAYLANVGVKVLLLDVVPEGESDRNKIARMGLERAVKGKPAAFYLKDFARLVEVGNFEDDMAKLGEVDWIIEAVVERLDIKRQLFERVDQFRKPGSIVSTNTSGISVNAIAEGRSEDFRRHFLGTHFFNPPRYMKLLEIIPGKDTDPAVVEFISRYGEDLLGKGIVYAKDTPNFIANRIGVFGMMYTLKVMEELGLTIEEVDALTGRAMGRPKMATFRLADMVGIDILYHVAKNVYDNALDDEWREIFKPPQWLEEMVRKGWLGDKTKQGFYKKVKGEGDKKERLVLDYRTMEYRPAKKASFPSLEMAKQEEDLARRLKVLISGKDKGAQFAAKSLAALFVYSANRIPEIADDVVNVDRAMQWGFNWEKGPFELWDLIGFEKSLEVIKANGFEVPARVQEMVDKGFGSFYKGEINGQGVKRYFYDFETKDYKEIEPNPRIVILPDLKRAKKVVLENAEASLIDIGDGVTCLEFHTKMNAIGPGILQMVHEALEEVCKNFVGLVIGNQGEHFSAGANIALLLMAIQNEEWEDIDWMVRSFQGATMALKYFEKPVVAAPHGITVGGGCEFCLHCHRIRAAAETYMGLVEVGVGLVPAGGGSKEMAIRNLSHIPQDMPRGVVIDPFPYLRRAFETIGMARVATSAHEAREIGFLTPCDGISINKEYLIHDAKETVLALVKTGYKPPMPARIRVPGRDGYAYLEMLIYNMQVSGYISEHDAKIGRHVARILSGGDVPAGTWVEEQEFLDLEREAFLSLCGESKTQERIQHMLTTGKPLRN</sequence>